<evidence type="ECO:0000313" key="2">
    <source>
        <dbReference type="EMBL" id="MCX5619979.1"/>
    </source>
</evidence>
<feature type="region of interest" description="Disordered" evidence="1">
    <location>
        <begin position="1"/>
        <end position="20"/>
    </location>
</feature>
<name>A0ABT3WQ88_9PROT</name>
<proteinExistence type="predicted"/>
<evidence type="ECO:0008006" key="4">
    <source>
        <dbReference type="Google" id="ProtNLM"/>
    </source>
</evidence>
<reference evidence="2 3" key="1">
    <citation type="submission" date="2022-07" db="EMBL/GenBank/DDBJ databases">
        <title>Bombella genomes.</title>
        <authorList>
            <person name="Harer L."/>
            <person name="Styblova S."/>
            <person name="Ehrmann M."/>
        </authorList>
    </citation>
    <scope>NUCLEOTIDE SEQUENCE [LARGE SCALE GENOMIC DNA]</scope>
    <source>
        <strain evidence="2 3">TMW 2.2556</strain>
    </source>
</reference>
<gene>
    <name evidence="2" type="ORF">NQF89_06025</name>
</gene>
<evidence type="ECO:0000256" key="1">
    <source>
        <dbReference type="SAM" id="MobiDB-lite"/>
    </source>
</evidence>
<dbReference type="RefSeq" id="WP_155573717.1">
    <property type="nucleotide sequence ID" value="NZ_JANIDX010000005.1"/>
</dbReference>
<organism evidence="2 3">
    <name type="scientific">Bombella pollinis</name>
    <dbReference type="NCBI Taxonomy" id="2967337"/>
    <lineage>
        <taxon>Bacteria</taxon>
        <taxon>Pseudomonadati</taxon>
        <taxon>Pseudomonadota</taxon>
        <taxon>Alphaproteobacteria</taxon>
        <taxon>Acetobacterales</taxon>
        <taxon>Acetobacteraceae</taxon>
        <taxon>Bombella</taxon>
    </lineage>
</organism>
<evidence type="ECO:0000313" key="3">
    <source>
        <dbReference type="Proteomes" id="UP001165575"/>
    </source>
</evidence>
<protein>
    <recommendedName>
        <fullName evidence="4">Flagellar assembly protein FliH/Type III secretion system HrpE domain-containing protein</fullName>
    </recommendedName>
</protein>
<sequence>MSNITQQAAPPKRWSFSESLEDFSRHEHDVVGEVLDDEEEEPEPSITLHPDELERLKAEAYQQGYRQGEGDAVQSLSDEMANSIAQVLAFMEEEETHRNAKMMRLAEQFVEGVCRVVEQLFAGDLSQTGLRHQLAEDAALLVAQCEGTITLDCAKADEPALRTALAGAKDVAITAEAERKAGSVAISAAQARITLDESQWAEAVRHRVAEAVEALIRLAPVSEQEAVQDVEPHIVQKEGE</sequence>
<dbReference type="EMBL" id="JANIDX010000005">
    <property type="protein sequence ID" value="MCX5619979.1"/>
    <property type="molecule type" value="Genomic_DNA"/>
</dbReference>
<dbReference type="Proteomes" id="UP001165575">
    <property type="component" value="Unassembled WGS sequence"/>
</dbReference>
<keyword evidence="3" id="KW-1185">Reference proteome</keyword>
<comment type="caution">
    <text evidence="2">The sequence shown here is derived from an EMBL/GenBank/DDBJ whole genome shotgun (WGS) entry which is preliminary data.</text>
</comment>
<accession>A0ABT3WQ88</accession>